<proteinExistence type="predicted"/>
<accession>A0A2S6ELM9</accession>
<evidence type="ECO:0000256" key="2">
    <source>
        <dbReference type="ARBA" id="ARBA00022556"/>
    </source>
</evidence>
<dbReference type="Gene3D" id="1.20.1180.10">
    <property type="entry name" value="Udp N-acetylglucosamine O-acyltransferase, C-terminal domain"/>
    <property type="match status" value="1"/>
</dbReference>
<gene>
    <name evidence="7" type="primary">lpxA_2</name>
    <name evidence="7" type="ORF">NCTC12000_03155</name>
</gene>
<keyword evidence="5 7" id="KW-0012">Acyltransferase</keyword>
<protein>
    <submittedName>
        <fullName evidence="7">UDP-N-acetylglucosamine acyltransferase, acyl-[acyl carrier protein]-UDP-N-acetylglucosamine-O-acyltransferase</fullName>
        <ecNumber evidence="7">2.3.1.129</ecNumber>
    </submittedName>
</protein>
<dbReference type="NCBIfam" id="NF003657">
    <property type="entry name" value="PRK05289.1"/>
    <property type="match status" value="1"/>
</dbReference>
<reference evidence="7 8" key="1">
    <citation type="submission" date="2018-06" db="EMBL/GenBank/DDBJ databases">
        <authorList>
            <consortium name="Pathogen Informatics"/>
            <person name="Doyle S."/>
        </authorList>
    </citation>
    <scope>NUCLEOTIDE SEQUENCE [LARGE SCALE GENOMIC DNA]</scope>
    <source>
        <strain evidence="7 8">NCTC12000</strain>
    </source>
</reference>
<evidence type="ECO:0000256" key="4">
    <source>
        <dbReference type="ARBA" id="ARBA00023098"/>
    </source>
</evidence>
<keyword evidence="3 7" id="KW-0808">Transferase</keyword>
<evidence type="ECO:0000259" key="6">
    <source>
        <dbReference type="Pfam" id="PF13720"/>
    </source>
</evidence>
<dbReference type="PANTHER" id="PTHR43480">
    <property type="entry name" value="ACYL-[ACYL-CARRIER-PROTEIN]--UDP-N-ACETYLGLUCOSAMINE O-ACYLTRANSFERASE"/>
    <property type="match status" value="1"/>
</dbReference>
<keyword evidence="2" id="KW-0441">Lipid A biosynthesis</keyword>
<evidence type="ECO:0000256" key="3">
    <source>
        <dbReference type="ARBA" id="ARBA00022679"/>
    </source>
</evidence>
<keyword evidence="1" id="KW-0444">Lipid biosynthesis</keyword>
<feature type="domain" description="UDP N-acetylglucosamine O-acyltransferase C-terminal" evidence="6">
    <location>
        <begin position="194"/>
        <end position="273"/>
    </location>
</feature>
<dbReference type="InterPro" id="IPR010137">
    <property type="entry name" value="Lipid_A_LpxA"/>
</dbReference>
<sequence>MQMSQLDHVHVANNLYTLTHQIHPTAIVSVDARIGRDVVIGPYSIIEGNVSIGQGTVIGSHTSIKSWTEIGEYNQIETGAIIGAIPQDLKFSGEKSTVIVGNNNIIREYVTISRGTSGGGGVTRIGNNNVIMTSAHIAHDVQMGNHNIISNAVAVAGHVIIDDWVTIGGLCGIHQFVQLGRMSMIGSQTRITKDVLPYTLVCGNPAKRFGINIERLQRNGYSPVARMQIQRAYKILFHDGHLLTNAIEILKREFIDNNDVAYILKFLENSKRSFYR</sequence>
<name>A0A2S6ELM9_LEGPN</name>
<dbReference type="InterPro" id="IPR037157">
    <property type="entry name" value="Acetyltransf_C_sf"/>
</dbReference>
<dbReference type="PANTHER" id="PTHR43480:SF1">
    <property type="entry name" value="ACYL-[ACYL-CARRIER-PROTEIN]--UDP-N-ACETYLGLUCOSAMINE O-ACYLTRANSFERASE, MITOCHONDRIAL-RELATED"/>
    <property type="match status" value="1"/>
</dbReference>
<dbReference type="Pfam" id="PF13720">
    <property type="entry name" value="Acetyltransf_11"/>
    <property type="match status" value="1"/>
</dbReference>
<organism evidence="7 8">
    <name type="scientific">Legionella pneumophila</name>
    <dbReference type="NCBI Taxonomy" id="446"/>
    <lineage>
        <taxon>Bacteria</taxon>
        <taxon>Pseudomonadati</taxon>
        <taxon>Pseudomonadota</taxon>
        <taxon>Gammaproteobacteria</taxon>
        <taxon>Legionellales</taxon>
        <taxon>Legionellaceae</taxon>
        <taxon>Legionella</taxon>
    </lineage>
</organism>
<dbReference type="EC" id="2.3.1.129" evidence="7"/>
<dbReference type="SUPFAM" id="SSF51161">
    <property type="entry name" value="Trimeric LpxA-like enzymes"/>
    <property type="match status" value="1"/>
</dbReference>
<evidence type="ECO:0000313" key="8">
    <source>
        <dbReference type="Proteomes" id="UP000254631"/>
    </source>
</evidence>
<dbReference type="GO" id="GO:0008780">
    <property type="term" value="F:acyl-[acyl-carrier-protein]-UDP-N-acetylglucosamine O-acyltransferase activity"/>
    <property type="evidence" value="ECO:0007669"/>
    <property type="project" value="UniProtKB-EC"/>
</dbReference>
<dbReference type="RefSeq" id="WP_014844980.1">
    <property type="nucleotide sequence ID" value="NZ_BAZA01000140.1"/>
</dbReference>
<evidence type="ECO:0000313" key="7">
    <source>
        <dbReference type="EMBL" id="STX81128.1"/>
    </source>
</evidence>
<dbReference type="NCBIfam" id="TIGR01852">
    <property type="entry name" value="lipid_A_lpxA"/>
    <property type="match status" value="1"/>
</dbReference>
<dbReference type="AlphaFoldDB" id="A0A2S6ELM9"/>
<dbReference type="InterPro" id="IPR011004">
    <property type="entry name" value="Trimer_LpxA-like_sf"/>
</dbReference>
<dbReference type="PIRSF" id="PIRSF000456">
    <property type="entry name" value="UDP-GlcNAc_acltr"/>
    <property type="match status" value="1"/>
</dbReference>
<dbReference type="Gene3D" id="2.160.10.10">
    <property type="entry name" value="Hexapeptide repeat proteins"/>
    <property type="match status" value="1"/>
</dbReference>
<dbReference type="Pfam" id="PF00132">
    <property type="entry name" value="Hexapep"/>
    <property type="match status" value="1"/>
</dbReference>
<keyword evidence="4" id="KW-0443">Lipid metabolism</keyword>
<dbReference type="CDD" id="cd03351">
    <property type="entry name" value="LbH_UDP-GlcNAc_AT"/>
    <property type="match status" value="1"/>
</dbReference>
<dbReference type="InterPro" id="IPR001451">
    <property type="entry name" value="Hexapep"/>
</dbReference>
<dbReference type="Proteomes" id="UP000254631">
    <property type="component" value="Unassembled WGS sequence"/>
</dbReference>
<evidence type="ECO:0000256" key="1">
    <source>
        <dbReference type="ARBA" id="ARBA00022516"/>
    </source>
</evidence>
<evidence type="ECO:0000256" key="5">
    <source>
        <dbReference type="ARBA" id="ARBA00023315"/>
    </source>
</evidence>
<dbReference type="InterPro" id="IPR029098">
    <property type="entry name" value="Acetyltransf_C"/>
</dbReference>
<dbReference type="GO" id="GO:0016020">
    <property type="term" value="C:membrane"/>
    <property type="evidence" value="ECO:0007669"/>
    <property type="project" value="GOC"/>
</dbReference>
<dbReference type="GO" id="GO:0009245">
    <property type="term" value="P:lipid A biosynthetic process"/>
    <property type="evidence" value="ECO:0007669"/>
    <property type="project" value="UniProtKB-KW"/>
</dbReference>
<dbReference type="EMBL" id="UGOL01000001">
    <property type="protein sequence ID" value="STX81128.1"/>
    <property type="molecule type" value="Genomic_DNA"/>
</dbReference>